<reference evidence="3 4" key="1">
    <citation type="journal article" date="2019" name="Viruses">
        <title>Genome Analysis of a Novel Clade II.b Alphabaculovirus Obtained from Artaxa digramma.</title>
        <authorList>
            <person name="Li J."/>
            <person name="Duan X."/>
            <person name="Wang Q."/>
            <person name="Zhang L."/>
            <person name="Deng F."/>
            <person name="Wang H."/>
            <person name="Hu Z."/>
            <person name="Wang M."/>
            <person name="Wang J."/>
        </authorList>
    </citation>
    <scope>NUCLEOTIDE SEQUENCE [LARGE SCALE GENOMIC DNA]</scope>
    <source>
        <strain evidence="3 4">424</strain>
    </source>
</reference>
<evidence type="ECO:0000256" key="2">
    <source>
        <dbReference type="SAM" id="MobiDB-lite"/>
    </source>
</evidence>
<organism evidence="3 4">
    <name type="scientific">Artaxa digramma nucleopolyhedrovirus</name>
    <dbReference type="NCBI Taxonomy" id="3070910"/>
    <lineage>
        <taxon>Viruses</taxon>
        <taxon>Viruses incertae sedis</taxon>
        <taxon>Naldaviricetes</taxon>
        <taxon>Lefavirales</taxon>
        <taxon>Baculoviridae</taxon>
        <taxon>Alphabaculovirus</taxon>
        <taxon>Alphabaculovirus ardigrammae</taxon>
    </lineage>
</organism>
<sequence length="233" mass="26733">MSTLRNKSLVRNFRLACVVQENDVGGGGRVNDEDEETLIANHQQENKVSSSSNSNNASDCNFINNSSSSDKDDNGGAKLLVSVKSLKKITKALFIMKENNRKLTQCLRYLSSHYKRQYEVRLQKLRLLLNKKNEKLQKIRKIYNDNSKKCTIILRHNNKLLFCNNCDDLLKNKWYSVVVYKISNNPSVDKLLCESVAKTKYGEKVVVNKKILTFVDIADADSFVKYLKEIFSH</sequence>
<dbReference type="Proteomes" id="UP000830275">
    <property type="component" value="Segment"/>
</dbReference>
<feature type="compositionally biased region" description="Low complexity" evidence="2">
    <location>
        <begin position="49"/>
        <end position="68"/>
    </location>
</feature>
<proteinExistence type="predicted"/>
<dbReference type="EMBL" id="MN233792">
    <property type="protein sequence ID" value="QHB21796.1"/>
    <property type="molecule type" value="Genomic_DNA"/>
</dbReference>
<evidence type="ECO:0000256" key="1">
    <source>
        <dbReference type="SAM" id="Coils"/>
    </source>
</evidence>
<keyword evidence="1" id="KW-0175">Coiled coil</keyword>
<evidence type="ECO:0000313" key="3">
    <source>
        <dbReference type="EMBL" id="QHB21796.1"/>
    </source>
</evidence>
<name>A0AAE6R796_9ABAC</name>
<evidence type="ECO:0000313" key="4">
    <source>
        <dbReference type="Proteomes" id="UP000830275"/>
    </source>
</evidence>
<feature type="region of interest" description="Disordered" evidence="2">
    <location>
        <begin position="43"/>
        <end position="74"/>
    </location>
</feature>
<accession>A0AAE6R796</accession>
<keyword evidence="4" id="KW-1185">Reference proteome</keyword>
<protein>
    <submittedName>
        <fullName evidence="3">Orf137</fullName>
    </submittedName>
</protein>
<gene>
    <name evidence="3" type="primary">orf137</name>
    <name evidence="3" type="ORF">Eudi_ORF137</name>
</gene>
<feature type="coiled-coil region" evidence="1">
    <location>
        <begin position="115"/>
        <end position="142"/>
    </location>
</feature>